<dbReference type="EMBL" id="LR134182">
    <property type="protein sequence ID" value="VEB40491.1"/>
    <property type="molecule type" value="Genomic_DNA"/>
</dbReference>
<dbReference type="AlphaFoldDB" id="A0A447T6H9"/>
<evidence type="ECO:0000313" key="2">
    <source>
        <dbReference type="Proteomes" id="UP000275777"/>
    </source>
</evidence>
<name>A0A447T6H9_CHRVL</name>
<sequence>MNKTDDYLQIINHSPIPTFWKNSERYFMGCNQKFLDMVKSKMWAASLRNWISTCLGA</sequence>
<proteinExistence type="predicted"/>
<accession>A0A447T6H9</accession>
<reference evidence="1 2" key="1">
    <citation type="submission" date="2018-12" db="EMBL/GenBank/DDBJ databases">
        <authorList>
            <consortium name="Pathogen Informatics"/>
        </authorList>
    </citation>
    <scope>NUCLEOTIDE SEQUENCE [LARGE SCALE GENOMIC DNA]</scope>
    <source>
        <strain evidence="1 2">NCTC9695</strain>
    </source>
</reference>
<dbReference type="Proteomes" id="UP000275777">
    <property type="component" value="Chromosome"/>
</dbReference>
<protein>
    <submittedName>
        <fullName evidence="1">Uncharacterized protein</fullName>
    </submittedName>
</protein>
<gene>
    <name evidence="1" type="ORF">NCTC9695_00890</name>
</gene>
<evidence type="ECO:0000313" key="1">
    <source>
        <dbReference type="EMBL" id="VEB40491.1"/>
    </source>
</evidence>
<organism evidence="1 2">
    <name type="scientific">Chromobacterium violaceum</name>
    <dbReference type="NCBI Taxonomy" id="536"/>
    <lineage>
        <taxon>Bacteria</taxon>
        <taxon>Pseudomonadati</taxon>
        <taxon>Pseudomonadota</taxon>
        <taxon>Betaproteobacteria</taxon>
        <taxon>Neisseriales</taxon>
        <taxon>Chromobacteriaceae</taxon>
        <taxon>Chromobacterium</taxon>
    </lineage>
</organism>